<sequence>MNKHLTDLQSRLAFQEDSIDELNRTIARQAQEIKELQHGFREIAKRLQTLSSSDTASEAEEAPPPHY</sequence>
<evidence type="ECO:0000256" key="1">
    <source>
        <dbReference type="SAM" id="Coils"/>
    </source>
</evidence>
<dbReference type="PANTHER" id="PTHR36508">
    <property type="entry name" value="PROTEIN SLYX"/>
    <property type="match status" value="1"/>
</dbReference>
<evidence type="ECO:0008006" key="4">
    <source>
        <dbReference type="Google" id="ProtNLM"/>
    </source>
</evidence>
<dbReference type="PANTHER" id="PTHR36508:SF1">
    <property type="entry name" value="PROTEIN SLYX"/>
    <property type="match status" value="1"/>
</dbReference>
<proteinExistence type="inferred from homology"/>
<reference evidence="3" key="1">
    <citation type="submission" date="2018-06" db="EMBL/GenBank/DDBJ databases">
        <authorList>
            <person name="Zhirakovskaya E."/>
        </authorList>
    </citation>
    <scope>NUCLEOTIDE SEQUENCE</scope>
</reference>
<name>A0A3B1AWU8_9ZZZZ</name>
<keyword evidence="1" id="KW-0175">Coiled coil</keyword>
<feature type="coiled-coil region" evidence="1">
    <location>
        <begin position="5"/>
        <end position="39"/>
    </location>
</feature>
<dbReference type="HAMAP" id="MF_00715">
    <property type="entry name" value="SlyX"/>
    <property type="match status" value="1"/>
</dbReference>
<feature type="region of interest" description="Disordered" evidence="2">
    <location>
        <begin position="48"/>
        <end position="67"/>
    </location>
</feature>
<protein>
    <recommendedName>
        <fullName evidence="4">Protein SlyX homolog</fullName>
    </recommendedName>
</protein>
<accession>A0A3B1AWU8</accession>
<dbReference type="EMBL" id="UOFX01000072">
    <property type="protein sequence ID" value="VAX10509.1"/>
    <property type="molecule type" value="Genomic_DNA"/>
</dbReference>
<gene>
    <name evidence="3" type="ORF">MNBD_GAMMA26-110</name>
</gene>
<organism evidence="3">
    <name type="scientific">hydrothermal vent metagenome</name>
    <dbReference type="NCBI Taxonomy" id="652676"/>
    <lineage>
        <taxon>unclassified sequences</taxon>
        <taxon>metagenomes</taxon>
        <taxon>ecological metagenomes</taxon>
    </lineage>
</organism>
<dbReference type="Gene3D" id="1.20.5.300">
    <property type="match status" value="1"/>
</dbReference>
<dbReference type="AlphaFoldDB" id="A0A3B1AWU8"/>
<dbReference type="Pfam" id="PF04102">
    <property type="entry name" value="SlyX"/>
    <property type="match status" value="1"/>
</dbReference>
<evidence type="ECO:0000313" key="3">
    <source>
        <dbReference type="EMBL" id="VAX10509.1"/>
    </source>
</evidence>
<dbReference type="InterPro" id="IPR007236">
    <property type="entry name" value="SlyX"/>
</dbReference>
<evidence type="ECO:0000256" key="2">
    <source>
        <dbReference type="SAM" id="MobiDB-lite"/>
    </source>
</evidence>